<accession>A0ABS2FJ40</accession>
<name>A0ABS2FJ40_9CLOT</name>
<sequence length="130" mass="15340">MYFYYEKKLTIAKKRILRTSNQFNNIRNEYRNALTKNQNINIQFLTPTAKAAITNSNTTVFLAPITDSPKVKMLNIKMEVKILYSAIINDKTWFYVNLPIDSNYNCRGWINKDDFSFIYQQSQSTPSVYR</sequence>
<dbReference type="Proteomes" id="UP000767334">
    <property type="component" value="Unassembled WGS sequence"/>
</dbReference>
<evidence type="ECO:0008006" key="3">
    <source>
        <dbReference type="Google" id="ProtNLM"/>
    </source>
</evidence>
<reference evidence="1 2" key="1">
    <citation type="journal article" date="2021" name="Sci. Rep.">
        <title>The distribution of antibiotic resistance genes in chicken gut microbiota commensals.</title>
        <authorList>
            <person name="Juricova H."/>
            <person name="Matiasovicova J."/>
            <person name="Kubasova T."/>
            <person name="Cejkova D."/>
            <person name="Rychlik I."/>
        </authorList>
    </citation>
    <scope>NUCLEOTIDE SEQUENCE [LARGE SCALE GENOMIC DNA]</scope>
    <source>
        <strain evidence="1 2">An435</strain>
    </source>
</reference>
<evidence type="ECO:0000313" key="2">
    <source>
        <dbReference type="Proteomes" id="UP000767334"/>
    </source>
</evidence>
<dbReference type="EMBL" id="JACJLL010000125">
    <property type="protein sequence ID" value="MBM6820538.1"/>
    <property type="molecule type" value="Genomic_DNA"/>
</dbReference>
<proteinExistence type="predicted"/>
<organism evidence="1 2">
    <name type="scientific">Clostridium saudiense</name>
    <dbReference type="NCBI Taxonomy" id="1414720"/>
    <lineage>
        <taxon>Bacteria</taxon>
        <taxon>Bacillati</taxon>
        <taxon>Bacillota</taxon>
        <taxon>Clostridia</taxon>
        <taxon>Eubacteriales</taxon>
        <taxon>Clostridiaceae</taxon>
        <taxon>Clostridium</taxon>
    </lineage>
</organism>
<evidence type="ECO:0000313" key="1">
    <source>
        <dbReference type="EMBL" id="MBM6820538.1"/>
    </source>
</evidence>
<gene>
    <name evidence="1" type="ORF">H6A19_14575</name>
</gene>
<protein>
    <recommendedName>
        <fullName evidence="3">SH3 domain-containing protein</fullName>
    </recommendedName>
</protein>
<comment type="caution">
    <text evidence="1">The sequence shown here is derived from an EMBL/GenBank/DDBJ whole genome shotgun (WGS) entry which is preliminary data.</text>
</comment>
<keyword evidence="2" id="KW-1185">Reference proteome</keyword>